<gene>
    <name evidence="2" type="ORF">ROR02_13460</name>
</gene>
<comment type="caution">
    <text evidence="2">The sequence shown here is derived from an EMBL/GenBank/DDBJ whole genome shotgun (WGS) entry which is preliminary data.</text>
</comment>
<dbReference type="GO" id="GO:0043164">
    <property type="term" value="P:Gram-negative-bacterium-type cell wall biogenesis"/>
    <property type="evidence" value="ECO:0007669"/>
    <property type="project" value="TreeGrafter"/>
</dbReference>
<dbReference type="Proteomes" id="UP000321567">
    <property type="component" value="Unassembled WGS sequence"/>
</dbReference>
<accession>A0A512H6W2</accession>
<dbReference type="Pfam" id="PF02698">
    <property type="entry name" value="DUF218"/>
    <property type="match status" value="1"/>
</dbReference>
<dbReference type="InterPro" id="IPR003848">
    <property type="entry name" value="DUF218"/>
</dbReference>
<reference evidence="2 3" key="1">
    <citation type="submission" date="2019-07" db="EMBL/GenBank/DDBJ databases">
        <title>Whole genome shotgun sequence of Rhodospirillum oryzae NBRC 107573.</title>
        <authorList>
            <person name="Hosoyama A."/>
            <person name="Uohara A."/>
            <person name="Ohji S."/>
            <person name="Ichikawa N."/>
        </authorList>
    </citation>
    <scope>NUCLEOTIDE SEQUENCE [LARGE SCALE GENOMIC DNA]</scope>
    <source>
        <strain evidence="2 3">NBRC 107573</strain>
    </source>
</reference>
<dbReference type="Gene3D" id="3.40.50.620">
    <property type="entry name" value="HUPs"/>
    <property type="match status" value="1"/>
</dbReference>
<dbReference type="EMBL" id="BJZO01000029">
    <property type="protein sequence ID" value="GEO81215.1"/>
    <property type="molecule type" value="Genomic_DNA"/>
</dbReference>
<sequence length="154" mass="16869">MSHALHLATQVPDAPLILSGAPTGGEALPSEAEVMARWLSQAGLAEHRLVREEQARNTLGNARHGLALAREMNAREVWLITDGVHMPRAWLFFRLLAPRGLGLRACRAPAPRERGPVIGGAVRETLALLVNLPRLTRAVIETRRPGPRPDRNQP</sequence>
<feature type="domain" description="DUF218" evidence="1">
    <location>
        <begin position="2"/>
        <end position="110"/>
    </location>
</feature>
<evidence type="ECO:0000313" key="3">
    <source>
        <dbReference type="Proteomes" id="UP000321567"/>
    </source>
</evidence>
<evidence type="ECO:0000259" key="1">
    <source>
        <dbReference type="Pfam" id="PF02698"/>
    </source>
</evidence>
<dbReference type="InterPro" id="IPR014729">
    <property type="entry name" value="Rossmann-like_a/b/a_fold"/>
</dbReference>
<name>A0A512H6W2_9PROT</name>
<dbReference type="PANTHER" id="PTHR30336">
    <property type="entry name" value="INNER MEMBRANE PROTEIN, PROBABLE PERMEASE"/>
    <property type="match status" value="1"/>
</dbReference>
<dbReference type="AlphaFoldDB" id="A0A512H6W2"/>
<dbReference type="CDD" id="cd06259">
    <property type="entry name" value="YdcF-like"/>
    <property type="match status" value="1"/>
</dbReference>
<dbReference type="InterPro" id="IPR051599">
    <property type="entry name" value="Cell_Envelope_Assoc"/>
</dbReference>
<organism evidence="2 3">
    <name type="scientific">Pararhodospirillum oryzae</name>
    <dbReference type="NCBI Taxonomy" id="478448"/>
    <lineage>
        <taxon>Bacteria</taxon>
        <taxon>Pseudomonadati</taxon>
        <taxon>Pseudomonadota</taxon>
        <taxon>Alphaproteobacteria</taxon>
        <taxon>Rhodospirillales</taxon>
        <taxon>Rhodospirillaceae</taxon>
        <taxon>Pararhodospirillum</taxon>
    </lineage>
</organism>
<dbReference type="GO" id="GO:0005886">
    <property type="term" value="C:plasma membrane"/>
    <property type="evidence" value="ECO:0007669"/>
    <property type="project" value="TreeGrafter"/>
</dbReference>
<keyword evidence="3" id="KW-1185">Reference proteome</keyword>
<protein>
    <recommendedName>
        <fullName evidence="1">DUF218 domain-containing protein</fullName>
    </recommendedName>
</protein>
<evidence type="ECO:0000313" key="2">
    <source>
        <dbReference type="EMBL" id="GEO81215.1"/>
    </source>
</evidence>
<dbReference type="GO" id="GO:0000270">
    <property type="term" value="P:peptidoglycan metabolic process"/>
    <property type="evidence" value="ECO:0007669"/>
    <property type="project" value="TreeGrafter"/>
</dbReference>
<dbReference type="PANTHER" id="PTHR30336:SF4">
    <property type="entry name" value="ENVELOPE BIOGENESIS FACTOR ELYC"/>
    <property type="match status" value="1"/>
</dbReference>
<proteinExistence type="predicted"/>